<dbReference type="AlphaFoldDB" id="A0A255ZY28"/>
<proteinExistence type="predicted"/>
<gene>
    <name evidence="3" type="ORF">CHX27_04380</name>
</gene>
<accession>A0A255ZY28</accession>
<dbReference type="Gene3D" id="1.10.260.40">
    <property type="entry name" value="lambda repressor-like DNA-binding domains"/>
    <property type="match status" value="1"/>
</dbReference>
<protein>
    <recommendedName>
        <fullName evidence="2">HTH cro/C1-type domain-containing protein</fullName>
    </recommendedName>
</protein>
<feature type="domain" description="HTH cro/C1-type" evidence="2">
    <location>
        <begin position="10"/>
        <end position="64"/>
    </location>
</feature>
<dbReference type="SUPFAM" id="SSF47413">
    <property type="entry name" value="lambda repressor-like DNA-binding domains"/>
    <property type="match status" value="1"/>
</dbReference>
<dbReference type="InterPro" id="IPR001387">
    <property type="entry name" value="Cro/C1-type_HTH"/>
</dbReference>
<dbReference type="InterPro" id="IPR050807">
    <property type="entry name" value="TransReg_Diox_bact_type"/>
</dbReference>
<dbReference type="SMART" id="SM00530">
    <property type="entry name" value="HTH_XRE"/>
    <property type="match status" value="1"/>
</dbReference>
<evidence type="ECO:0000259" key="2">
    <source>
        <dbReference type="PROSITE" id="PS50943"/>
    </source>
</evidence>
<dbReference type="Proteomes" id="UP000216035">
    <property type="component" value="Unassembled WGS sequence"/>
</dbReference>
<dbReference type="EMBL" id="NOXX01000164">
    <property type="protein sequence ID" value="OYQ46457.1"/>
    <property type="molecule type" value="Genomic_DNA"/>
</dbReference>
<dbReference type="REBASE" id="260370">
    <property type="entry name" value="C.FauTH167ORF4380P"/>
</dbReference>
<dbReference type="Pfam" id="PF01381">
    <property type="entry name" value="HTH_3"/>
    <property type="match status" value="1"/>
</dbReference>
<evidence type="ECO:0000256" key="1">
    <source>
        <dbReference type="ARBA" id="ARBA00023125"/>
    </source>
</evidence>
<comment type="caution">
    <text evidence="3">The sequence shown here is derived from an EMBL/GenBank/DDBJ whole genome shotgun (WGS) entry which is preliminary data.</text>
</comment>
<dbReference type="PANTHER" id="PTHR46797">
    <property type="entry name" value="HTH-TYPE TRANSCRIPTIONAL REGULATOR"/>
    <property type="match status" value="1"/>
</dbReference>
<dbReference type="InterPro" id="IPR010982">
    <property type="entry name" value="Lambda_DNA-bd_dom_sf"/>
</dbReference>
<dbReference type="PANTHER" id="PTHR46797:SF1">
    <property type="entry name" value="METHYLPHOSPHONATE SYNTHASE"/>
    <property type="match status" value="1"/>
</dbReference>
<dbReference type="OrthoDB" id="4762426at2"/>
<dbReference type="GO" id="GO:0003700">
    <property type="term" value="F:DNA-binding transcription factor activity"/>
    <property type="evidence" value="ECO:0007669"/>
    <property type="project" value="TreeGrafter"/>
</dbReference>
<evidence type="ECO:0000313" key="4">
    <source>
        <dbReference type="Proteomes" id="UP000216035"/>
    </source>
</evidence>
<sequence length="117" mass="13454">MQRENTGEFIRQLREQAEMPLRKLAALLDIDQSTLSKLERGERPVSRQMLPIIAKTFKVNEKELIVKFMSNQVAYQLADEIYAKDILMAAEEVLGYSNGKEKQKSVIEKQAKKNPSK</sequence>
<reference evidence="3 4" key="1">
    <citation type="submission" date="2017-07" db="EMBL/GenBank/DDBJ databases">
        <title>Flavobacterium cyanobacteriorum sp. nov., isolated from cyanobacterial aggregates in a eutrophic lake.</title>
        <authorList>
            <person name="Cai H."/>
        </authorList>
    </citation>
    <scope>NUCLEOTIDE SEQUENCE [LARGE SCALE GENOMIC DNA]</scope>
    <source>
        <strain evidence="3 4">TH167</strain>
    </source>
</reference>
<dbReference type="RefSeq" id="WP_094485549.1">
    <property type="nucleotide sequence ID" value="NZ_NOXX01000164.1"/>
</dbReference>
<name>A0A255ZY28_9FLAO</name>
<organism evidence="3 4">
    <name type="scientific">Flavobacterium aurantiibacter</name>
    <dbReference type="NCBI Taxonomy" id="2023067"/>
    <lineage>
        <taxon>Bacteria</taxon>
        <taxon>Pseudomonadati</taxon>
        <taxon>Bacteroidota</taxon>
        <taxon>Flavobacteriia</taxon>
        <taxon>Flavobacteriales</taxon>
        <taxon>Flavobacteriaceae</taxon>
        <taxon>Flavobacterium</taxon>
    </lineage>
</organism>
<dbReference type="GO" id="GO:0003677">
    <property type="term" value="F:DNA binding"/>
    <property type="evidence" value="ECO:0007669"/>
    <property type="project" value="UniProtKB-KW"/>
</dbReference>
<dbReference type="PROSITE" id="PS50943">
    <property type="entry name" value="HTH_CROC1"/>
    <property type="match status" value="1"/>
</dbReference>
<evidence type="ECO:0000313" key="3">
    <source>
        <dbReference type="EMBL" id="OYQ46457.1"/>
    </source>
</evidence>
<dbReference type="GO" id="GO:0005829">
    <property type="term" value="C:cytosol"/>
    <property type="evidence" value="ECO:0007669"/>
    <property type="project" value="TreeGrafter"/>
</dbReference>
<keyword evidence="1" id="KW-0238">DNA-binding</keyword>
<keyword evidence="4" id="KW-1185">Reference proteome</keyword>
<dbReference type="CDD" id="cd00093">
    <property type="entry name" value="HTH_XRE"/>
    <property type="match status" value="1"/>
</dbReference>